<dbReference type="Gene3D" id="2.80.10.50">
    <property type="match status" value="1"/>
</dbReference>
<dbReference type="Gene3D" id="2.60.40.1220">
    <property type="match status" value="3"/>
</dbReference>
<organism evidence="4 5">
    <name type="scientific">Fulvivirga lutea</name>
    <dbReference type="NCBI Taxonomy" id="2810512"/>
    <lineage>
        <taxon>Bacteria</taxon>
        <taxon>Pseudomonadati</taxon>
        <taxon>Bacteroidota</taxon>
        <taxon>Cytophagia</taxon>
        <taxon>Cytophagales</taxon>
        <taxon>Fulvivirgaceae</taxon>
        <taxon>Fulvivirga</taxon>
    </lineage>
</organism>
<evidence type="ECO:0000313" key="4">
    <source>
        <dbReference type="EMBL" id="QSE97053.1"/>
    </source>
</evidence>
<protein>
    <submittedName>
        <fullName evidence="4">Ig-like domain-containing protein</fullName>
    </submittedName>
</protein>
<dbReference type="RefSeq" id="WP_205721566.1">
    <property type="nucleotide sequence ID" value="NZ_CP070608.1"/>
</dbReference>
<evidence type="ECO:0000256" key="2">
    <source>
        <dbReference type="SAM" id="SignalP"/>
    </source>
</evidence>
<sequence length="512" mass="55619">MKRLLAFSLSTFFLLALLITVGCSSDEDEDPGTNNGGGTSVDEIQPSVLSVSPVDGATNVSVNSFITISFSEPIDIESVTNTSVILSGGISNSVQANVSISGSTMTIDPTENLEFEEEYLLRLSTGLTDLAGNSLISNFSTRFTTQIEPDNTPPTVVSITPSNGASNVSVNTQIIVEFSEPVENIGFETFKIRKSGESGSLDGSGSFSGNSFIYTLDEPLAGATTYSIFVGTGITDLAGNNLPSNIENTFSTESVIFSIQSTSFENEAEDMEIDDISFSITFEADIDPSTVNSNTFKILLERITAINGTISVEGPTITFTPSTPLEEFEQLYSMWFDGAAIKDVNGNPYEYDYPIEFEFTTVFLSDLYWYRFRNASLGDGIDIAAATDGAFQLFYATTGNFCNVYWTIQKQNNGYFTFTHQCANNRYLEAASPNDGNPAYMQTLPSGGGFFSGQLWKFTPVTFPGFANGNFYTMSSLSLGTGLSLDRNQFDMVSTSGADPDQFWRFIRANKK</sequence>
<name>A0A974WKJ2_9BACT</name>
<dbReference type="SUPFAM" id="SSF50370">
    <property type="entry name" value="Ricin B-like lectins"/>
    <property type="match status" value="1"/>
</dbReference>
<reference evidence="4" key="1">
    <citation type="submission" date="2021-02" db="EMBL/GenBank/DDBJ databases">
        <title>Fulvivirga sp. S481 isolated from sea water.</title>
        <authorList>
            <person name="Bae S.S."/>
            <person name="Baek K."/>
        </authorList>
    </citation>
    <scope>NUCLEOTIDE SEQUENCE</scope>
    <source>
        <strain evidence="4">S481</strain>
    </source>
</reference>
<feature type="chain" id="PRO_5038122530" evidence="2">
    <location>
        <begin position="25"/>
        <end position="512"/>
    </location>
</feature>
<keyword evidence="5" id="KW-1185">Reference proteome</keyword>
<dbReference type="AlphaFoldDB" id="A0A974WKJ2"/>
<dbReference type="KEGG" id="fuv:JR347_15875"/>
<feature type="domain" description="SbsA Ig-like" evidence="3">
    <location>
        <begin position="258"/>
        <end position="361"/>
    </location>
</feature>
<feature type="signal peptide" evidence="2">
    <location>
        <begin position="1"/>
        <end position="24"/>
    </location>
</feature>
<evidence type="ECO:0000256" key="1">
    <source>
        <dbReference type="ARBA" id="ARBA00022729"/>
    </source>
</evidence>
<dbReference type="InterPro" id="IPR035992">
    <property type="entry name" value="Ricin_B-like_lectins"/>
</dbReference>
<feature type="domain" description="SbsA Ig-like" evidence="3">
    <location>
        <begin position="150"/>
        <end position="252"/>
    </location>
</feature>
<proteinExistence type="predicted"/>
<dbReference type="InterPro" id="IPR032812">
    <property type="entry name" value="SbsA_Ig"/>
</dbReference>
<accession>A0A974WKJ2</accession>
<evidence type="ECO:0000259" key="3">
    <source>
        <dbReference type="Pfam" id="PF13205"/>
    </source>
</evidence>
<dbReference type="EMBL" id="CP070608">
    <property type="protein sequence ID" value="QSE97053.1"/>
    <property type="molecule type" value="Genomic_DNA"/>
</dbReference>
<dbReference type="Pfam" id="PF13205">
    <property type="entry name" value="Big_5"/>
    <property type="match status" value="3"/>
</dbReference>
<evidence type="ECO:0000313" key="5">
    <source>
        <dbReference type="Proteomes" id="UP000662783"/>
    </source>
</evidence>
<dbReference type="CDD" id="cd00161">
    <property type="entry name" value="beta-trefoil_Ricin-like"/>
    <property type="match status" value="1"/>
</dbReference>
<dbReference type="InterPro" id="IPR014755">
    <property type="entry name" value="Cu-Rt/internalin_Ig-like"/>
</dbReference>
<gene>
    <name evidence="4" type="ORF">JR347_15875</name>
</gene>
<feature type="domain" description="SbsA Ig-like" evidence="3">
    <location>
        <begin position="42"/>
        <end position="145"/>
    </location>
</feature>
<dbReference type="PROSITE" id="PS51257">
    <property type="entry name" value="PROKAR_LIPOPROTEIN"/>
    <property type="match status" value="1"/>
</dbReference>
<dbReference type="Proteomes" id="UP000662783">
    <property type="component" value="Chromosome"/>
</dbReference>
<keyword evidence="1 2" id="KW-0732">Signal</keyword>